<evidence type="ECO:0000256" key="8">
    <source>
        <dbReference type="SAM" id="Phobius"/>
    </source>
</evidence>
<dbReference type="PROSITE" id="PS51034">
    <property type="entry name" value="ZP_2"/>
    <property type="match status" value="1"/>
</dbReference>
<dbReference type="OrthoDB" id="6139674at2759"/>
<accession>A0A0N4VR20</accession>
<dbReference type="PANTHER" id="PTHR22907">
    <property type="entry name" value="GH04558P"/>
    <property type="match status" value="1"/>
</dbReference>
<evidence type="ECO:0000313" key="13">
    <source>
        <dbReference type="WBParaSite" id="EVEC_0001347901-mRNA-1"/>
    </source>
</evidence>
<dbReference type="InterPro" id="IPR001507">
    <property type="entry name" value="ZP_dom"/>
</dbReference>
<dbReference type="Pfam" id="PF25057">
    <property type="entry name" value="CUT_N"/>
    <property type="match status" value="1"/>
</dbReference>
<evidence type="ECO:0000256" key="4">
    <source>
        <dbReference type="ARBA" id="ARBA00022692"/>
    </source>
</evidence>
<name>A0A0N4VR20_ENTVE</name>
<comment type="subcellular location">
    <subcellularLocation>
        <location evidence="1">Cell membrane</location>
        <topology evidence="1">Single-pass type I membrane protein</topology>
    </subcellularLocation>
</comment>
<dbReference type="PANTHER" id="PTHR22907:SF51">
    <property type="entry name" value="CUTICLIN-1"/>
    <property type="match status" value="1"/>
</dbReference>
<dbReference type="STRING" id="51028.A0A0N4VR20"/>
<feature type="transmembrane region" description="Helical" evidence="8">
    <location>
        <begin position="340"/>
        <end position="362"/>
    </location>
</feature>
<dbReference type="InterPro" id="IPR051962">
    <property type="entry name" value="Cuticlin"/>
</dbReference>
<keyword evidence="2" id="KW-0193">Cuticle</keyword>
<reference evidence="13" key="1">
    <citation type="submission" date="2017-02" db="UniProtKB">
        <authorList>
            <consortium name="WormBaseParasite"/>
        </authorList>
    </citation>
    <scope>IDENTIFICATION</scope>
</reference>
<keyword evidence="4 8" id="KW-0812">Transmembrane</keyword>
<feature type="signal peptide" evidence="9">
    <location>
        <begin position="1"/>
        <end position="25"/>
    </location>
</feature>
<dbReference type="Proteomes" id="UP000274131">
    <property type="component" value="Unassembled WGS sequence"/>
</dbReference>
<proteinExistence type="predicted"/>
<keyword evidence="7 8" id="KW-0472">Membrane</keyword>
<evidence type="ECO:0000256" key="3">
    <source>
        <dbReference type="ARBA" id="ARBA00022475"/>
    </source>
</evidence>
<evidence type="ECO:0000256" key="1">
    <source>
        <dbReference type="ARBA" id="ARBA00004251"/>
    </source>
</evidence>
<evidence type="ECO:0000313" key="11">
    <source>
        <dbReference type="EMBL" id="VDD97865.1"/>
    </source>
</evidence>
<dbReference type="AlphaFoldDB" id="A0A0N4VR20"/>
<keyword evidence="6 8" id="KW-1133">Transmembrane helix</keyword>
<reference evidence="11 12" key="2">
    <citation type="submission" date="2018-10" db="EMBL/GenBank/DDBJ databases">
        <authorList>
            <consortium name="Pathogen Informatics"/>
        </authorList>
    </citation>
    <scope>NUCLEOTIDE SEQUENCE [LARGE SCALE GENOMIC DNA]</scope>
</reference>
<dbReference type="GO" id="GO:0042302">
    <property type="term" value="F:structural constituent of cuticle"/>
    <property type="evidence" value="ECO:0007669"/>
    <property type="project" value="UniProtKB-KW"/>
</dbReference>
<evidence type="ECO:0000256" key="7">
    <source>
        <dbReference type="ARBA" id="ARBA00023136"/>
    </source>
</evidence>
<dbReference type="InterPro" id="IPR056953">
    <property type="entry name" value="CUT_N"/>
</dbReference>
<keyword evidence="12" id="KW-1185">Reference proteome</keyword>
<dbReference type="GO" id="GO:0005886">
    <property type="term" value="C:plasma membrane"/>
    <property type="evidence" value="ECO:0007669"/>
    <property type="project" value="UniProtKB-SubCell"/>
</dbReference>
<dbReference type="SMART" id="SM00241">
    <property type="entry name" value="ZP"/>
    <property type="match status" value="1"/>
</dbReference>
<organism evidence="13">
    <name type="scientific">Enterobius vermicularis</name>
    <name type="common">Human pinworm</name>
    <dbReference type="NCBI Taxonomy" id="51028"/>
    <lineage>
        <taxon>Eukaryota</taxon>
        <taxon>Metazoa</taxon>
        <taxon>Ecdysozoa</taxon>
        <taxon>Nematoda</taxon>
        <taxon>Chromadorea</taxon>
        <taxon>Rhabditida</taxon>
        <taxon>Spirurina</taxon>
        <taxon>Oxyuridomorpha</taxon>
        <taxon>Oxyuroidea</taxon>
        <taxon>Oxyuridae</taxon>
        <taxon>Enterobius</taxon>
    </lineage>
</organism>
<dbReference type="Pfam" id="PF25301">
    <property type="entry name" value="CUT_C"/>
    <property type="match status" value="1"/>
</dbReference>
<dbReference type="InterPro" id="IPR057475">
    <property type="entry name" value="CUT_C"/>
</dbReference>
<feature type="domain" description="ZP" evidence="10">
    <location>
        <begin position="39"/>
        <end position="265"/>
    </location>
</feature>
<evidence type="ECO:0000256" key="6">
    <source>
        <dbReference type="ARBA" id="ARBA00022989"/>
    </source>
</evidence>
<evidence type="ECO:0000313" key="12">
    <source>
        <dbReference type="Proteomes" id="UP000274131"/>
    </source>
</evidence>
<evidence type="ECO:0000256" key="2">
    <source>
        <dbReference type="ARBA" id="ARBA00022460"/>
    </source>
</evidence>
<dbReference type="EMBL" id="UXUI01015497">
    <property type="protein sequence ID" value="VDD97865.1"/>
    <property type="molecule type" value="Genomic_DNA"/>
</dbReference>
<dbReference type="WBParaSite" id="EVEC_0001347901-mRNA-1">
    <property type="protein sequence ID" value="EVEC_0001347901-mRNA-1"/>
    <property type="gene ID" value="EVEC_0001347901"/>
</dbReference>
<evidence type="ECO:0000256" key="5">
    <source>
        <dbReference type="ARBA" id="ARBA00022729"/>
    </source>
</evidence>
<gene>
    <name evidence="11" type="ORF">EVEC_LOCUS12616</name>
</gene>
<protein>
    <submittedName>
        <fullName evidence="13">ZP domain-containing protein</fullName>
    </submittedName>
</protein>
<evidence type="ECO:0000259" key="10">
    <source>
        <dbReference type="PROSITE" id="PS51034"/>
    </source>
</evidence>
<sequence>MSIFAPSVMLRVLLLFLVSASVANAVPIDNGIEGEPEIECGPTSITINFNTQKPFEGHVYVKGLYDQEGCRNDEGGRQVAGITLPFDTCNVARTRSLNPRGIYVTTTVVISFHPFFVTKVDRAYRVQCFYQEADKTVSAQLEVSEITTGLADLVTQYGFIGQQVYHKWTCDSETVDTFCMIVHSCFVDDGNGDSVEILNSDGCALDKFLLDNLEYPTDLTAGQETTVFKYADRSQLFYQCQISISIKEPHGECARPKCTEPVGFGAVKTKEPANAKPFRLLKRSAGFDNTLDVRTDISTLDITDQSPGLPAALRRHQHYHPNGQPVILANLHQGICMSAFAVSLFMALAVAMTAIIVVLVSLHCRSKKA</sequence>
<keyword evidence="5 9" id="KW-0732">Signal</keyword>
<evidence type="ECO:0000256" key="9">
    <source>
        <dbReference type="SAM" id="SignalP"/>
    </source>
</evidence>
<keyword evidence="3" id="KW-1003">Cell membrane</keyword>
<feature type="chain" id="PRO_5043123147" evidence="9">
    <location>
        <begin position="26"/>
        <end position="369"/>
    </location>
</feature>